<evidence type="ECO:0000313" key="12">
    <source>
        <dbReference type="EMBL" id="MZU08628.1"/>
    </source>
</evidence>
<evidence type="ECO:0000313" key="25">
    <source>
        <dbReference type="Proteomes" id="UP000476628"/>
    </source>
</evidence>
<dbReference type="Proteomes" id="UP000265775">
    <property type="component" value="Unassembled WGS sequence"/>
</dbReference>
<organism evidence="12 29">
    <name type="scientific">Bifidobacterium longum</name>
    <dbReference type="NCBI Taxonomy" id="216816"/>
    <lineage>
        <taxon>Bacteria</taxon>
        <taxon>Bacillati</taxon>
        <taxon>Actinomycetota</taxon>
        <taxon>Actinomycetes</taxon>
        <taxon>Bifidobacteriales</taxon>
        <taxon>Bifidobacteriaceae</taxon>
        <taxon>Bifidobacterium</taxon>
    </lineage>
</organism>
<evidence type="ECO:0000313" key="6">
    <source>
        <dbReference type="EMBL" id="KAB7203583.1"/>
    </source>
</evidence>
<dbReference type="EMBL" id="WEAY01000003">
    <property type="protein sequence ID" value="KAB6838828.1"/>
    <property type="molecule type" value="Genomic_DNA"/>
</dbReference>
<evidence type="ECO:0000313" key="14">
    <source>
        <dbReference type="EMBL" id="RGL47298.1"/>
    </source>
</evidence>
<dbReference type="EMBL" id="WDUB01000005">
    <property type="protein sequence ID" value="KAB7203583.1"/>
    <property type="molecule type" value="Genomic_DNA"/>
</dbReference>
<dbReference type="EMBL" id="WDVF01000003">
    <property type="protein sequence ID" value="KAB7137298.1"/>
    <property type="molecule type" value="Genomic_DNA"/>
</dbReference>
<dbReference type="EMBL" id="WXDR01000009">
    <property type="protein sequence ID" value="MZU08628.1"/>
    <property type="molecule type" value="Genomic_DNA"/>
</dbReference>
<feature type="region of interest" description="Disordered" evidence="1">
    <location>
        <begin position="115"/>
        <end position="160"/>
    </location>
</feature>
<reference evidence="16 17" key="1">
    <citation type="submission" date="2018-08" db="EMBL/GenBank/DDBJ databases">
        <title>A genome reference for cultivated species of the human gut microbiota.</title>
        <authorList>
            <person name="Zou Y."/>
            <person name="Xue W."/>
            <person name="Luo G."/>
        </authorList>
    </citation>
    <scope>NUCLEOTIDE SEQUENCE [LARGE SCALE GENOMIC DNA]</scope>
    <source>
        <strain evidence="15 18">AF11-12</strain>
        <strain evidence="14 17">TF06-45A</strain>
        <strain evidence="13 16">TF08-4AC</strain>
    </source>
</reference>
<evidence type="ECO:0000313" key="22">
    <source>
        <dbReference type="Proteomes" id="UP000461165"/>
    </source>
</evidence>
<dbReference type="Proteomes" id="UP000468842">
    <property type="component" value="Unassembled WGS sequence"/>
</dbReference>
<dbReference type="Proteomes" id="UP000481350">
    <property type="component" value="Unassembled WGS sequence"/>
</dbReference>
<dbReference type="EMBL" id="WXEF01000010">
    <property type="protein sequence ID" value="MZR88844.1"/>
    <property type="molecule type" value="Genomic_DNA"/>
</dbReference>
<dbReference type="Proteomes" id="UP000491334">
    <property type="component" value="Unassembled WGS sequence"/>
</dbReference>
<dbReference type="EMBL" id="WDRC01000023">
    <property type="protein sequence ID" value="KAB7357742.1"/>
    <property type="molecule type" value="Genomic_DNA"/>
</dbReference>
<evidence type="ECO:0000313" key="29">
    <source>
        <dbReference type="Proteomes" id="UP000638311"/>
    </source>
</evidence>
<dbReference type="Proteomes" id="UP000461165">
    <property type="component" value="Unassembled WGS sequence"/>
</dbReference>
<proteinExistence type="predicted"/>
<dbReference type="EMBL" id="WDTJ01000001">
    <property type="protein sequence ID" value="KAB7237606.1"/>
    <property type="molecule type" value="Genomic_DNA"/>
</dbReference>
<dbReference type="EMBL" id="QSRH01000002">
    <property type="protein sequence ID" value="RGL05215.1"/>
    <property type="molecule type" value="Genomic_DNA"/>
</dbReference>
<evidence type="ECO:0000313" key="28">
    <source>
        <dbReference type="Proteomes" id="UP000491334"/>
    </source>
</evidence>
<evidence type="ECO:0000313" key="19">
    <source>
        <dbReference type="Proteomes" id="UP000430971"/>
    </source>
</evidence>
<sequence length="160" mass="18095">MTYEGYWKSCVPRYSREPTSPPAIRTIPTFILAFGLTRATMTARRVEGHDDATDRATGESAGILGAAGVSTGPSMGPAIFCCSPRNSQRQFHNKRYRNSQWPCHRLRNRLCRSRNKRPARINRNSRAGPMLLPAPTRIRQWPSRTNHQSRKSDSGVRRDG</sequence>
<evidence type="ECO:0000313" key="21">
    <source>
        <dbReference type="Proteomes" id="UP000460881"/>
    </source>
</evidence>
<dbReference type="EMBL" id="WDRM01000024">
    <property type="protein sequence ID" value="KAB7335832.1"/>
    <property type="molecule type" value="Genomic_DNA"/>
</dbReference>
<dbReference type="EMBL" id="QSAR01000001">
    <property type="protein sequence ID" value="RGW66189.1"/>
    <property type="molecule type" value="Genomic_DNA"/>
</dbReference>
<evidence type="ECO:0000313" key="16">
    <source>
        <dbReference type="Proteomes" id="UP000261186"/>
    </source>
</evidence>
<dbReference type="Proteomes" id="UP000430971">
    <property type="component" value="Unassembled WGS sequence"/>
</dbReference>
<evidence type="ECO:0000313" key="27">
    <source>
        <dbReference type="Proteomes" id="UP000481350"/>
    </source>
</evidence>
<evidence type="ECO:0000313" key="7">
    <source>
        <dbReference type="EMBL" id="KAB7237606.1"/>
    </source>
</evidence>
<evidence type="ECO:0000313" key="8">
    <source>
        <dbReference type="EMBL" id="KAB7335832.1"/>
    </source>
</evidence>
<dbReference type="Proteomes" id="UP000466472">
    <property type="component" value="Unassembled WGS sequence"/>
</dbReference>
<comment type="caution">
    <text evidence="12">The sequence shown here is derived from an EMBL/GenBank/DDBJ whole genome shotgun (WGS) entry which is preliminary data.</text>
</comment>
<dbReference type="EMBL" id="WDZP01000010">
    <property type="protein sequence ID" value="KAB6918481.1"/>
    <property type="molecule type" value="Genomic_DNA"/>
</dbReference>
<dbReference type="EMBL" id="WDZO01000010">
    <property type="protein sequence ID" value="KAB6912954.1"/>
    <property type="molecule type" value="Genomic_DNA"/>
</dbReference>
<reference evidence="19 20" key="2">
    <citation type="journal article" date="2019" name="Nat. Med.">
        <title>A library of human gut bacterial isolates paired with longitudinal multiomics data enables mechanistic microbiome research.</title>
        <authorList>
            <person name="Poyet M."/>
            <person name="Groussin M."/>
            <person name="Gibbons S.M."/>
            <person name="Avila-Pacheco J."/>
            <person name="Jiang X."/>
            <person name="Kearney S.M."/>
            <person name="Perrotta A.R."/>
            <person name="Berdy B."/>
            <person name="Zhao S."/>
            <person name="Lieberman T.D."/>
            <person name="Swanson P.K."/>
            <person name="Smith M."/>
            <person name="Roesemann S."/>
            <person name="Alexander J.E."/>
            <person name="Rich S.A."/>
            <person name="Livny J."/>
            <person name="Vlamakis H."/>
            <person name="Clish C."/>
            <person name="Bullock K."/>
            <person name="Deik A."/>
            <person name="Scott J."/>
            <person name="Pierce K.A."/>
            <person name="Xavier R.J."/>
            <person name="Alm E.J."/>
        </authorList>
    </citation>
    <scope>NUCLEOTIDE SEQUENCE</scope>
    <source>
        <strain evidence="7 20">BIOML-A118</strain>
        <strain evidence="6 25">BIOML-A136</strain>
        <strain evidence="5 22">BIOML-A166</strain>
        <strain evidence="3 27">BIOML-A283</strain>
        <strain evidence="4 28">BIOML-A284</strain>
        <strain evidence="2 26">BIOML-A320</strain>
        <strain evidence="10 24">BIOML-A37</strain>
        <strain evidence="11 23">BIOML-A395</strain>
        <strain evidence="12">BIOML-A409</strain>
        <strain evidence="9 21">BIOML-A55</strain>
        <strain evidence="8 19">BIOML-A65</strain>
    </source>
</reference>
<dbReference type="Proteomes" id="UP000476628">
    <property type="component" value="Unassembled WGS sequence"/>
</dbReference>
<evidence type="ECO:0000313" key="23">
    <source>
        <dbReference type="Proteomes" id="UP000466472"/>
    </source>
</evidence>
<protein>
    <submittedName>
        <fullName evidence="12">Uncharacterized protein</fullName>
    </submittedName>
</protein>
<gene>
    <name evidence="15" type="ORF">DWV59_01185</name>
    <name evidence="14" type="ORF">DXC63_08890</name>
    <name evidence="13" type="ORF">DXC85_02900</name>
    <name evidence="10" type="ORF">GBB40_08675</name>
    <name evidence="9" type="ORF">GBB63_08765</name>
    <name evidence="8" type="ORF">GBB73_09025</name>
    <name evidence="7" type="ORF">GBC43_00705</name>
    <name evidence="6" type="ORF">GBC45_04615</name>
    <name evidence="5" type="ORF">GBC97_02385</name>
    <name evidence="3" type="ORF">GBJ98_05660</name>
    <name evidence="4" type="ORF">GBK06_05515</name>
    <name evidence="2" type="ORF">GBK08_02480</name>
    <name evidence="11" type="ORF">GT999_05930</name>
    <name evidence="12" type="ORF">GUA24_06260</name>
</gene>
<evidence type="ECO:0000313" key="18">
    <source>
        <dbReference type="Proteomes" id="UP000265775"/>
    </source>
</evidence>
<evidence type="ECO:0000313" key="13">
    <source>
        <dbReference type="EMBL" id="RGL05215.1"/>
    </source>
</evidence>
<dbReference type="Proteomes" id="UP000638311">
    <property type="component" value="Unassembled WGS sequence"/>
</dbReference>
<evidence type="ECO:0000313" key="15">
    <source>
        <dbReference type="EMBL" id="RGW66189.1"/>
    </source>
</evidence>
<evidence type="ECO:0000313" key="5">
    <source>
        <dbReference type="EMBL" id="KAB7137298.1"/>
    </source>
</evidence>
<accession>A0A151C3S7</accession>
<evidence type="ECO:0000313" key="24">
    <source>
        <dbReference type="Proteomes" id="UP000468842"/>
    </source>
</evidence>
<dbReference type="Proteomes" id="UP000261288">
    <property type="component" value="Unassembled WGS sequence"/>
</dbReference>
<evidence type="ECO:0000313" key="17">
    <source>
        <dbReference type="Proteomes" id="UP000261288"/>
    </source>
</evidence>
<evidence type="ECO:0000313" key="10">
    <source>
        <dbReference type="EMBL" id="KAB7394159.1"/>
    </source>
</evidence>
<dbReference type="Proteomes" id="UP000261186">
    <property type="component" value="Unassembled WGS sequence"/>
</dbReference>
<dbReference type="Proteomes" id="UP000478746">
    <property type="component" value="Unassembled WGS sequence"/>
</dbReference>
<evidence type="ECO:0000313" key="3">
    <source>
        <dbReference type="EMBL" id="KAB6912954.1"/>
    </source>
</evidence>
<evidence type="ECO:0000313" key="11">
    <source>
        <dbReference type="EMBL" id="MZR88844.1"/>
    </source>
</evidence>
<evidence type="ECO:0000313" key="4">
    <source>
        <dbReference type="EMBL" id="KAB6918481.1"/>
    </source>
</evidence>
<dbReference type="Proteomes" id="UP000460333">
    <property type="component" value="Unassembled WGS sequence"/>
</dbReference>
<evidence type="ECO:0000313" key="9">
    <source>
        <dbReference type="EMBL" id="KAB7357742.1"/>
    </source>
</evidence>
<dbReference type="AlphaFoldDB" id="A0A151C3S7"/>
<name>A0A151C3S7_BIFLN</name>
<evidence type="ECO:0000313" key="26">
    <source>
        <dbReference type="Proteomes" id="UP000478746"/>
    </source>
</evidence>
<evidence type="ECO:0000313" key="20">
    <source>
        <dbReference type="Proteomes" id="UP000460333"/>
    </source>
</evidence>
<dbReference type="EMBL" id="WDQK01000020">
    <property type="protein sequence ID" value="KAB7394159.1"/>
    <property type="molecule type" value="Genomic_DNA"/>
</dbReference>
<feature type="compositionally biased region" description="Basic and acidic residues" evidence="1">
    <location>
        <begin position="150"/>
        <end position="160"/>
    </location>
</feature>
<dbReference type="EMBL" id="QSRZ01000009">
    <property type="protein sequence ID" value="RGL47298.1"/>
    <property type="molecule type" value="Genomic_DNA"/>
</dbReference>
<evidence type="ECO:0000256" key="1">
    <source>
        <dbReference type="SAM" id="MobiDB-lite"/>
    </source>
</evidence>
<dbReference type="Proteomes" id="UP000460881">
    <property type="component" value="Unassembled WGS sequence"/>
</dbReference>
<evidence type="ECO:0000313" key="2">
    <source>
        <dbReference type="EMBL" id="KAB6838828.1"/>
    </source>
</evidence>